<dbReference type="STRING" id="1387353.BSF38_02983"/>
<evidence type="ECO:0000313" key="1">
    <source>
        <dbReference type="EMBL" id="APW61469.1"/>
    </source>
</evidence>
<protein>
    <submittedName>
        <fullName evidence="1">Uncharacterized protein</fullName>
    </submittedName>
</protein>
<name>A0A1U7CRF0_9BACT</name>
<evidence type="ECO:0000313" key="2">
    <source>
        <dbReference type="Proteomes" id="UP000186309"/>
    </source>
</evidence>
<organism evidence="1 2">
    <name type="scientific">Paludisphaera borealis</name>
    <dbReference type="NCBI Taxonomy" id="1387353"/>
    <lineage>
        <taxon>Bacteria</taxon>
        <taxon>Pseudomonadati</taxon>
        <taxon>Planctomycetota</taxon>
        <taxon>Planctomycetia</taxon>
        <taxon>Isosphaerales</taxon>
        <taxon>Isosphaeraceae</taxon>
        <taxon>Paludisphaera</taxon>
    </lineage>
</organism>
<dbReference type="AlphaFoldDB" id="A0A1U7CRF0"/>
<gene>
    <name evidence="1" type="ORF">BSF38_02983</name>
</gene>
<proteinExistence type="predicted"/>
<dbReference type="EMBL" id="CP019082">
    <property type="protein sequence ID" value="APW61469.1"/>
    <property type="molecule type" value="Genomic_DNA"/>
</dbReference>
<dbReference type="Proteomes" id="UP000186309">
    <property type="component" value="Chromosome"/>
</dbReference>
<reference evidence="2" key="1">
    <citation type="submission" date="2016-12" db="EMBL/GenBank/DDBJ databases">
        <title>Comparative genomics of four Isosphaeraceae planctomycetes: a common pool of plasmids and glycoside hydrolase genes.</title>
        <authorList>
            <person name="Ivanova A."/>
        </authorList>
    </citation>
    <scope>NUCLEOTIDE SEQUENCE [LARGE SCALE GENOMIC DNA]</scope>
    <source>
        <strain evidence="2">PX4</strain>
    </source>
</reference>
<dbReference type="KEGG" id="pbor:BSF38_02983"/>
<sequence length="158" mass="16598">MKPRRRVVVSVVVSLAAAVLLLAVGLFQSGAARLPPASLPSGSVASVDVALDAINERQSAFATTSADASKVEAVAAAVRRAMRVEEHKCSTSGRLTFHKKDGWTVAFDLLAGHVGRYYEFRVSAGAEPGTYRVDRQPLQQALSALGAGPLDPGSPRSK</sequence>
<accession>A0A1U7CRF0</accession>
<keyword evidence="2" id="KW-1185">Reference proteome</keyword>
<dbReference type="RefSeq" id="WP_076346843.1">
    <property type="nucleotide sequence ID" value="NZ_CP019082.1"/>
</dbReference>